<evidence type="ECO:0000313" key="10">
    <source>
        <dbReference type="EMBL" id="NIJ44849.1"/>
    </source>
</evidence>
<dbReference type="RefSeq" id="WP_208412292.1">
    <property type="nucleotide sequence ID" value="NZ_JAASQL010000001.1"/>
</dbReference>
<name>A0ABX0U7N2_9FLAO</name>
<dbReference type="InterPro" id="IPR008964">
    <property type="entry name" value="Invasin/intimin_cell_adhesion"/>
</dbReference>
<dbReference type="SUPFAM" id="SSF49303">
    <property type="entry name" value="beta-Galactosidase/glucuronidase domain"/>
    <property type="match status" value="1"/>
</dbReference>
<dbReference type="SUPFAM" id="SSF49373">
    <property type="entry name" value="Invasin/intimin cell-adhesion fragments"/>
    <property type="match status" value="1"/>
</dbReference>
<dbReference type="InterPro" id="IPR023232">
    <property type="entry name" value="Glyco_hydro_2_AS"/>
</dbReference>
<dbReference type="InterPro" id="IPR040605">
    <property type="entry name" value="Glyco_hydro2_dom5"/>
</dbReference>
<evidence type="ECO:0000256" key="2">
    <source>
        <dbReference type="ARBA" id="ARBA00022801"/>
    </source>
</evidence>
<feature type="domain" description="Glycoside hydrolase family 2 catalytic" evidence="6">
    <location>
        <begin position="293"/>
        <end position="477"/>
    </location>
</feature>
<feature type="domain" description="Glycosyl hydrolases family 2 sugar binding" evidence="7">
    <location>
        <begin position="89"/>
        <end position="182"/>
    </location>
</feature>
<keyword evidence="4" id="KW-0732">Signal</keyword>
<evidence type="ECO:0000259" key="8">
    <source>
        <dbReference type="Pfam" id="PF16355"/>
    </source>
</evidence>
<dbReference type="Proteomes" id="UP000745859">
    <property type="component" value="Unassembled WGS sequence"/>
</dbReference>
<dbReference type="EC" id="3.2.1.23" evidence="10"/>
<evidence type="ECO:0000256" key="4">
    <source>
        <dbReference type="SAM" id="SignalP"/>
    </source>
</evidence>
<dbReference type="InterPro" id="IPR006101">
    <property type="entry name" value="Glyco_hydro_2"/>
</dbReference>
<dbReference type="EMBL" id="JAASQL010000001">
    <property type="protein sequence ID" value="NIJ44849.1"/>
    <property type="molecule type" value="Genomic_DNA"/>
</dbReference>
<feature type="domain" description="DUF4982" evidence="8">
    <location>
        <begin position="641"/>
        <end position="700"/>
    </location>
</feature>
<dbReference type="InterPro" id="IPR017853">
    <property type="entry name" value="GH"/>
</dbReference>
<organism evidence="10 11">
    <name type="scientific">Wenyingzhuangia heitensis</name>
    <dbReference type="NCBI Taxonomy" id="1487859"/>
    <lineage>
        <taxon>Bacteria</taxon>
        <taxon>Pseudomonadati</taxon>
        <taxon>Bacteroidota</taxon>
        <taxon>Flavobacteriia</taxon>
        <taxon>Flavobacteriales</taxon>
        <taxon>Flavobacteriaceae</taxon>
        <taxon>Wenyingzhuangia</taxon>
    </lineage>
</organism>
<evidence type="ECO:0000259" key="6">
    <source>
        <dbReference type="Pfam" id="PF02836"/>
    </source>
</evidence>
<dbReference type="Pfam" id="PF16355">
    <property type="entry name" value="DUF4982"/>
    <property type="match status" value="1"/>
</dbReference>
<dbReference type="SUPFAM" id="SSF51445">
    <property type="entry name" value="(Trans)glycosidases"/>
    <property type="match status" value="1"/>
</dbReference>
<proteinExistence type="inferred from homology"/>
<sequence length="820" mass="92841">MFKKQLLVAVTMLFVITAFAQRERSSFNENWKFARFGAMPDGTTKTEPKDLDEVNFDDHEWRALNLPHDWGIEGPFRADLPNQTGKLPWAGIGWYRKVFTATKSDLSKKVFIEFDGSMSNTSVYVNGGYVGDWAYGYTSFQFEISRYLKAGNNTIAVRLNNKPDSSRWYPGGGIYRNVWLTKTNKTHIAHWGTFVTTPKVSENEATVSIETEIAGDKKGIQLLHEVFTIENNPVKVAEQKVPYFKPSNIKIKNPKLWNLETPNLYTVKTTLSKNGKVVDVYTSTFGIRSIKYNKDGFFLNGKKTVMNGVCQHHDLGPMGAAVNVRGMERQIEILKSFGVNAIRTSHNPPAPEFLELCDKMGVLVQVESFDVWAKGKVDNDYSTLYGAWHERDLIAMVKRDRNHPSVVMWSTGNELIELREGNDAPIAAKLADIIRSVDTTRPTTFGNSRPEAASNGFEKTADVFGFNYKPHMYEEFRKNNPNMPLYGSETASTISSRGEYFFPVNYDNKKSGNGGFFQVSSYDFSAPNWAYTPDVDFEAEDKYPWVFGQFVWTGFDYIGEPTPYNKDKTNLLNFSDPAEKARMKAELEKMGKQIPPRSSYFGIVDLCGFPKDRYYLYQSKWRPELPMAHILPHWNWEERIGEVTPVFVYTSGDEAELFLNGKSLGRKKKEQYQYRLMWKEVKYTPGTLKVVSYKNGKKWATDEVKTTGKATKISLTADRAIIDADGQDVSFITVQITDRKGNMVPRTHNTVSYKIEGPGEIIAVGNGDPTSHESFQATTRKVFNGMALVVVRSKKGAIGKITITATSKGLKTEKLNIKTK</sequence>
<dbReference type="SUPFAM" id="SSF49785">
    <property type="entry name" value="Galactose-binding domain-like"/>
    <property type="match status" value="1"/>
</dbReference>
<feature type="domain" description="Glycoside hydrolase family 2 immunoglobulin-like beta-sandwich" evidence="5">
    <location>
        <begin position="187"/>
        <end position="288"/>
    </location>
</feature>
<dbReference type="NCBIfam" id="NF041463">
    <property type="entry name" value="GalB"/>
    <property type="match status" value="1"/>
</dbReference>
<dbReference type="PANTHER" id="PTHR42732:SF1">
    <property type="entry name" value="BETA-MANNOSIDASE"/>
    <property type="match status" value="1"/>
</dbReference>
<dbReference type="InterPro" id="IPR048229">
    <property type="entry name" value="GalB-like"/>
</dbReference>
<accession>A0ABX0U7N2</accession>
<keyword evidence="3 10" id="KW-0326">Glycosidase</keyword>
<dbReference type="InterPro" id="IPR032311">
    <property type="entry name" value="DUF4982"/>
</dbReference>
<dbReference type="PRINTS" id="PR00132">
    <property type="entry name" value="GLHYDRLASE2"/>
</dbReference>
<dbReference type="Pfam" id="PF18565">
    <property type="entry name" value="Glyco_hydro2_C5"/>
    <property type="match status" value="1"/>
</dbReference>
<evidence type="ECO:0000313" key="11">
    <source>
        <dbReference type="Proteomes" id="UP000745859"/>
    </source>
</evidence>
<keyword evidence="2 10" id="KW-0378">Hydrolase</keyword>
<keyword evidence="11" id="KW-1185">Reference proteome</keyword>
<dbReference type="GO" id="GO:0004565">
    <property type="term" value="F:beta-galactosidase activity"/>
    <property type="evidence" value="ECO:0007669"/>
    <property type="project" value="UniProtKB-EC"/>
</dbReference>
<dbReference type="Pfam" id="PF02837">
    <property type="entry name" value="Glyco_hydro_2_N"/>
    <property type="match status" value="1"/>
</dbReference>
<dbReference type="InterPro" id="IPR006102">
    <property type="entry name" value="Ig-like_GH2"/>
</dbReference>
<evidence type="ECO:0000259" key="9">
    <source>
        <dbReference type="Pfam" id="PF18565"/>
    </source>
</evidence>
<protein>
    <submittedName>
        <fullName evidence="10">Beta-galactosidase</fullName>
        <ecNumber evidence="10">3.2.1.23</ecNumber>
    </submittedName>
</protein>
<dbReference type="InterPro" id="IPR013783">
    <property type="entry name" value="Ig-like_fold"/>
</dbReference>
<dbReference type="PANTHER" id="PTHR42732">
    <property type="entry name" value="BETA-GALACTOSIDASE"/>
    <property type="match status" value="1"/>
</dbReference>
<reference evidence="10 11" key="1">
    <citation type="submission" date="2020-03" db="EMBL/GenBank/DDBJ databases">
        <title>Genomic Encyclopedia of Type Strains, Phase IV (KMG-IV): sequencing the most valuable type-strain genomes for metagenomic binning, comparative biology and taxonomic classification.</title>
        <authorList>
            <person name="Goeker M."/>
        </authorList>
    </citation>
    <scope>NUCLEOTIDE SEQUENCE [LARGE SCALE GENOMIC DNA]</scope>
    <source>
        <strain evidence="10 11">DSM 101599</strain>
    </source>
</reference>
<evidence type="ECO:0000256" key="1">
    <source>
        <dbReference type="ARBA" id="ARBA00007401"/>
    </source>
</evidence>
<dbReference type="InterPro" id="IPR051913">
    <property type="entry name" value="GH2_Domain-Containing"/>
</dbReference>
<dbReference type="InterPro" id="IPR036156">
    <property type="entry name" value="Beta-gal/glucu_dom_sf"/>
</dbReference>
<dbReference type="Gene3D" id="2.60.120.260">
    <property type="entry name" value="Galactose-binding domain-like"/>
    <property type="match status" value="1"/>
</dbReference>
<dbReference type="InterPro" id="IPR006103">
    <property type="entry name" value="Glyco_hydro_2_cat"/>
</dbReference>
<feature type="domain" description="Glycoside hydrolase family 2" evidence="9">
    <location>
        <begin position="713"/>
        <end position="815"/>
    </location>
</feature>
<comment type="caution">
    <text evidence="10">The sequence shown here is derived from an EMBL/GenBank/DDBJ whole genome shotgun (WGS) entry which is preliminary data.</text>
</comment>
<comment type="similarity">
    <text evidence="1">Belongs to the glycosyl hydrolase 2 family.</text>
</comment>
<dbReference type="InterPro" id="IPR006104">
    <property type="entry name" value="Glyco_hydro_2_N"/>
</dbReference>
<evidence type="ECO:0000259" key="5">
    <source>
        <dbReference type="Pfam" id="PF00703"/>
    </source>
</evidence>
<gene>
    <name evidence="10" type="ORF">FHR24_001288</name>
</gene>
<evidence type="ECO:0000259" key="7">
    <source>
        <dbReference type="Pfam" id="PF02837"/>
    </source>
</evidence>
<dbReference type="InterPro" id="IPR008979">
    <property type="entry name" value="Galactose-bd-like_sf"/>
</dbReference>
<dbReference type="PROSITE" id="PS00608">
    <property type="entry name" value="GLYCOSYL_HYDROL_F2_2"/>
    <property type="match status" value="1"/>
</dbReference>
<evidence type="ECO:0000256" key="3">
    <source>
        <dbReference type="ARBA" id="ARBA00023295"/>
    </source>
</evidence>
<dbReference type="Pfam" id="PF00703">
    <property type="entry name" value="Glyco_hydro_2"/>
    <property type="match status" value="1"/>
</dbReference>
<dbReference type="Pfam" id="PF02836">
    <property type="entry name" value="Glyco_hydro_2_C"/>
    <property type="match status" value="1"/>
</dbReference>
<feature type="chain" id="PRO_5045578617" evidence="4">
    <location>
        <begin position="21"/>
        <end position="820"/>
    </location>
</feature>
<dbReference type="Gene3D" id="3.20.20.80">
    <property type="entry name" value="Glycosidases"/>
    <property type="match status" value="1"/>
</dbReference>
<dbReference type="Gene3D" id="2.60.40.10">
    <property type="entry name" value="Immunoglobulins"/>
    <property type="match status" value="3"/>
</dbReference>
<feature type="signal peptide" evidence="4">
    <location>
        <begin position="1"/>
        <end position="20"/>
    </location>
</feature>